<dbReference type="GO" id="GO:0005509">
    <property type="term" value="F:calcium ion binding"/>
    <property type="evidence" value="ECO:0007669"/>
    <property type="project" value="InterPro"/>
</dbReference>
<sequence length="138" mass="15431">MKGIRIEAWEARGLFQLLDTDALGQVSIEDFLHGLVRLKSKDQGVDLTTVMYENKRILTRLLAFMRFAEDHFRDMETYLGMTSPGGSGRDANALETYLQDAATSLSKSLPVCSGKLSNEVERLGRASEEVQPYTQAQL</sequence>
<feature type="domain" description="EF-hand" evidence="1">
    <location>
        <begin position="10"/>
        <end position="41"/>
    </location>
</feature>
<dbReference type="PROSITE" id="PS50222">
    <property type="entry name" value="EF_HAND_2"/>
    <property type="match status" value="1"/>
</dbReference>
<organism evidence="2">
    <name type="scientific">Alexandrium catenella</name>
    <name type="common">Red tide dinoflagellate</name>
    <name type="synonym">Gonyaulax catenella</name>
    <dbReference type="NCBI Taxonomy" id="2925"/>
    <lineage>
        <taxon>Eukaryota</taxon>
        <taxon>Sar</taxon>
        <taxon>Alveolata</taxon>
        <taxon>Dinophyceae</taxon>
        <taxon>Gonyaulacales</taxon>
        <taxon>Pyrocystaceae</taxon>
        <taxon>Alexandrium</taxon>
    </lineage>
</organism>
<dbReference type="InterPro" id="IPR002048">
    <property type="entry name" value="EF_hand_dom"/>
</dbReference>
<accession>A0A7S1MQ97</accession>
<reference evidence="2" key="1">
    <citation type="submission" date="2021-01" db="EMBL/GenBank/DDBJ databases">
        <authorList>
            <person name="Corre E."/>
            <person name="Pelletier E."/>
            <person name="Niang G."/>
            <person name="Scheremetjew M."/>
            <person name="Finn R."/>
            <person name="Kale V."/>
            <person name="Holt S."/>
            <person name="Cochrane G."/>
            <person name="Meng A."/>
            <person name="Brown T."/>
            <person name="Cohen L."/>
        </authorList>
    </citation>
    <scope>NUCLEOTIDE SEQUENCE</scope>
    <source>
        <strain evidence="2">OF101</strain>
    </source>
</reference>
<gene>
    <name evidence="2" type="ORF">ACAT0790_LOCUS25519</name>
</gene>
<proteinExistence type="predicted"/>
<evidence type="ECO:0000259" key="1">
    <source>
        <dbReference type="PROSITE" id="PS50222"/>
    </source>
</evidence>
<evidence type="ECO:0000313" key="2">
    <source>
        <dbReference type="EMBL" id="CAD9138017.1"/>
    </source>
</evidence>
<name>A0A7S1MQ97_ALECA</name>
<protein>
    <recommendedName>
        <fullName evidence="1">EF-hand domain-containing protein</fullName>
    </recommendedName>
</protein>
<dbReference type="AlphaFoldDB" id="A0A7S1MQ97"/>
<dbReference type="EMBL" id="HBGE01042241">
    <property type="protein sequence ID" value="CAD9138017.1"/>
    <property type="molecule type" value="Transcribed_RNA"/>
</dbReference>